<protein>
    <submittedName>
        <fullName evidence="2">General secretion pathway protein GspN</fullName>
    </submittedName>
</protein>
<proteinExistence type="predicted"/>
<feature type="compositionally biased region" description="Basic and acidic residues" evidence="1">
    <location>
        <begin position="175"/>
        <end position="193"/>
    </location>
</feature>
<name>A0A7S9D362_9BRAD</name>
<feature type="region of interest" description="Disordered" evidence="1">
    <location>
        <begin position="86"/>
        <end position="111"/>
    </location>
</feature>
<reference evidence="2 3" key="1">
    <citation type="submission" date="2020-09" db="EMBL/GenBank/DDBJ databases">
        <title>Complete genomes of bradyrhizobia occurring on native shrubby legumes in Australia.</title>
        <authorList>
            <person name="Lafay B."/>
        </authorList>
    </citation>
    <scope>NUCLEOTIDE SEQUENCE [LARGE SCALE GENOMIC DNA]</scope>
    <source>
        <strain evidence="2 3">BDV5040</strain>
    </source>
</reference>
<evidence type="ECO:0000313" key="3">
    <source>
        <dbReference type="Proteomes" id="UP000594621"/>
    </source>
</evidence>
<dbReference type="KEGG" id="bcou:IC761_28085"/>
<gene>
    <name evidence="2" type="ORF">IC761_28085</name>
</gene>
<feature type="region of interest" description="Disordered" evidence="1">
    <location>
        <begin position="175"/>
        <end position="204"/>
    </location>
</feature>
<evidence type="ECO:0000313" key="2">
    <source>
        <dbReference type="EMBL" id="QPF90327.1"/>
    </source>
</evidence>
<accession>A0A7S9D362</accession>
<feature type="region of interest" description="Disordered" evidence="1">
    <location>
        <begin position="39"/>
        <end position="63"/>
    </location>
</feature>
<dbReference type="RefSeq" id="WP_195799918.1">
    <property type="nucleotide sequence ID" value="NZ_CP061379.1"/>
</dbReference>
<sequence>MGGRGIALLTLAFVGIAGGLFGARARGAFDAGLEKTDPELPALKRLPPEDASPAETRPQGNPLWGVPIGSLAETIQRPIFTALRRPPSLTPAPIPGPAAAPEPVRQSAPQRPNLKLVGTISGGALRLGVFLDETSQQPTRLAVGENHNGWVLRAVSPSDARFESEDRAVTLLLRVEPDAHAPPKDGAAPREEPAALVPARHRRR</sequence>
<dbReference type="AlphaFoldDB" id="A0A7S9D362"/>
<keyword evidence="3" id="KW-1185">Reference proteome</keyword>
<feature type="compositionally biased region" description="Pro residues" evidence="1">
    <location>
        <begin position="88"/>
        <end position="100"/>
    </location>
</feature>
<dbReference type="Proteomes" id="UP000594621">
    <property type="component" value="Chromosome"/>
</dbReference>
<organism evidence="2 3">
    <name type="scientific">Bradyrhizobium commune</name>
    <dbReference type="NCBI Taxonomy" id="83627"/>
    <lineage>
        <taxon>Bacteria</taxon>
        <taxon>Pseudomonadati</taxon>
        <taxon>Pseudomonadota</taxon>
        <taxon>Alphaproteobacteria</taxon>
        <taxon>Hyphomicrobiales</taxon>
        <taxon>Nitrobacteraceae</taxon>
        <taxon>Bradyrhizobium</taxon>
    </lineage>
</organism>
<evidence type="ECO:0000256" key="1">
    <source>
        <dbReference type="SAM" id="MobiDB-lite"/>
    </source>
</evidence>
<dbReference type="EMBL" id="CP061379">
    <property type="protein sequence ID" value="QPF90327.1"/>
    <property type="molecule type" value="Genomic_DNA"/>
</dbReference>